<accession>A0AAV7LGL6</accession>
<dbReference type="Proteomes" id="UP001066276">
    <property type="component" value="Chromosome 11"/>
</dbReference>
<sequence>MKRRQPLCAVRPQRQRQRLQLYAVVLKAVSHYDGRGGKVSGSGRVRRLVPVGVVCRPLCYADTMLLSMDAPSSRQFQARKIKCICQGSYLMHS</sequence>
<evidence type="ECO:0000313" key="1">
    <source>
        <dbReference type="EMBL" id="KAJ1090717.1"/>
    </source>
</evidence>
<dbReference type="AlphaFoldDB" id="A0AAV7LGL6"/>
<reference evidence="1" key="1">
    <citation type="journal article" date="2022" name="bioRxiv">
        <title>Sequencing and chromosome-scale assembly of the giantPleurodeles waltlgenome.</title>
        <authorList>
            <person name="Brown T."/>
            <person name="Elewa A."/>
            <person name="Iarovenko S."/>
            <person name="Subramanian E."/>
            <person name="Araus A.J."/>
            <person name="Petzold A."/>
            <person name="Susuki M."/>
            <person name="Suzuki K.-i.T."/>
            <person name="Hayashi T."/>
            <person name="Toyoda A."/>
            <person name="Oliveira C."/>
            <person name="Osipova E."/>
            <person name="Leigh N.D."/>
            <person name="Simon A."/>
            <person name="Yun M.H."/>
        </authorList>
    </citation>
    <scope>NUCLEOTIDE SEQUENCE</scope>
    <source>
        <strain evidence="1">20211129_DDA</strain>
        <tissue evidence="1">Liver</tissue>
    </source>
</reference>
<dbReference type="EMBL" id="JANPWB010000015">
    <property type="protein sequence ID" value="KAJ1090717.1"/>
    <property type="molecule type" value="Genomic_DNA"/>
</dbReference>
<gene>
    <name evidence="1" type="ORF">NDU88_003846</name>
</gene>
<protein>
    <submittedName>
        <fullName evidence="1">Uncharacterized protein</fullName>
    </submittedName>
</protein>
<keyword evidence="2" id="KW-1185">Reference proteome</keyword>
<proteinExistence type="predicted"/>
<comment type="caution">
    <text evidence="1">The sequence shown here is derived from an EMBL/GenBank/DDBJ whole genome shotgun (WGS) entry which is preliminary data.</text>
</comment>
<evidence type="ECO:0000313" key="2">
    <source>
        <dbReference type="Proteomes" id="UP001066276"/>
    </source>
</evidence>
<organism evidence="1 2">
    <name type="scientific">Pleurodeles waltl</name>
    <name type="common">Iberian ribbed newt</name>
    <dbReference type="NCBI Taxonomy" id="8319"/>
    <lineage>
        <taxon>Eukaryota</taxon>
        <taxon>Metazoa</taxon>
        <taxon>Chordata</taxon>
        <taxon>Craniata</taxon>
        <taxon>Vertebrata</taxon>
        <taxon>Euteleostomi</taxon>
        <taxon>Amphibia</taxon>
        <taxon>Batrachia</taxon>
        <taxon>Caudata</taxon>
        <taxon>Salamandroidea</taxon>
        <taxon>Salamandridae</taxon>
        <taxon>Pleurodelinae</taxon>
        <taxon>Pleurodeles</taxon>
    </lineage>
</organism>
<name>A0AAV7LGL6_PLEWA</name>